<dbReference type="RefSeq" id="WP_260976854.1">
    <property type="nucleotide sequence ID" value="NZ_JAOANI010000020.1"/>
</dbReference>
<proteinExistence type="predicted"/>
<gene>
    <name evidence="1" type="ORF">NYR02_13305</name>
</gene>
<reference evidence="1" key="1">
    <citation type="journal article" date="2022" name="Front. Microbiol.">
        <title>Genome-based taxonomic rearrangement of Oceanobacter-related bacteria including the description of Thalassolituus hydrocarbonoclasticus sp. nov. and Thalassolituus pacificus sp. nov. and emended description of the genus Thalassolituus.</title>
        <authorList>
            <person name="Dong C."/>
            <person name="Wei L."/>
            <person name="Wang J."/>
            <person name="Lai Q."/>
            <person name="Huang Z."/>
            <person name="Shao Z."/>
        </authorList>
    </citation>
    <scope>NUCLEOTIDE SEQUENCE</scope>
    <source>
        <strain evidence="1">59MF3M-4</strain>
    </source>
</reference>
<keyword evidence="2" id="KW-1185">Reference proteome</keyword>
<evidence type="ECO:0000313" key="2">
    <source>
        <dbReference type="Proteomes" id="UP001147830"/>
    </source>
</evidence>
<protein>
    <submittedName>
        <fullName evidence="1">Uncharacterized protein</fullName>
    </submittedName>
</protein>
<accession>A0A9X2WGD6</accession>
<dbReference type="Proteomes" id="UP001147830">
    <property type="component" value="Unassembled WGS sequence"/>
</dbReference>
<comment type="caution">
    <text evidence="1">The sequence shown here is derived from an EMBL/GenBank/DDBJ whole genome shotgun (WGS) entry which is preliminary data.</text>
</comment>
<evidence type="ECO:0000313" key="1">
    <source>
        <dbReference type="EMBL" id="MCT7359991.1"/>
    </source>
</evidence>
<name>A0A9X2WGD6_9GAMM</name>
<dbReference type="EMBL" id="JAOANI010000020">
    <property type="protein sequence ID" value="MCT7359991.1"/>
    <property type="molecule type" value="Genomic_DNA"/>
</dbReference>
<dbReference type="AlphaFoldDB" id="A0A9X2WGD6"/>
<sequence>MPHSYCESAFCSAQPAAGGRVIRPRQFRSAPATQGGSLVPMHEQQRLAQLELQIRSHQGCELHPEWLNEYLDLGLELACRAGERHLQPLQESWLTRMYNTLRDATFNTDASNHWRRQCLDYLYQPFFALQHLYRTKPERCTHLNLIVHEFTLANRYLS</sequence>
<reference evidence="1" key="2">
    <citation type="submission" date="2022-08" db="EMBL/GenBank/DDBJ databases">
        <authorList>
            <person name="Dong C."/>
        </authorList>
    </citation>
    <scope>NUCLEOTIDE SEQUENCE</scope>
    <source>
        <strain evidence="1">59MF3M-4</strain>
    </source>
</reference>
<organism evidence="1 2">
    <name type="scientific">Thalassolituus pacificus</name>
    <dbReference type="NCBI Taxonomy" id="2975440"/>
    <lineage>
        <taxon>Bacteria</taxon>
        <taxon>Pseudomonadati</taxon>
        <taxon>Pseudomonadota</taxon>
        <taxon>Gammaproteobacteria</taxon>
        <taxon>Oceanospirillales</taxon>
        <taxon>Oceanospirillaceae</taxon>
        <taxon>Thalassolituus</taxon>
    </lineage>
</organism>